<dbReference type="EC" id="2.7.1.180" evidence="1 10"/>
<evidence type="ECO:0000256" key="3">
    <source>
        <dbReference type="ARBA" id="ARBA00022630"/>
    </source>
</evidence>
<protein>
    <recommendedName>
        <fullName evidence="2 10">FAD:protein FMN transferase</fullName>
        <ecNumber evidence="1 10">2.7.1.180</ecNumber>
    </recommendedName>
    <alternativeName>
        <fullName evidence="8 10">Flavin transferase</fullName>
    </alternativeName>
</protein>
<dbReference type="Proteomes" id="UP000482155">
    <property type="component" value="Unassembled WGS sequence"/>
</dbReference>
<evidence type="ECO:0000256" key="4">
    <source>
        <dbReference type="ARBA" id="ARBA00022679"/>
    </source>
</evidence>
<dbReference type="PIRSF" id="PIRSF006268">
    <property type="entry name" value="ApbE"/>
    <property type="match status" value="1"/>
</dbReference>
<evidence type="ECO:0000256" key="1">
    <source>
        <dbReference type="ARBA" id="ARBA00011955"/>
    </source>
</evidence>
<keyword evidence="6 10" id="KW-0274">FAD</keyword>
<evidence type="ECO:0000256" key="11">
    <source>
        <dbReference type="PIRSR" id="PIRSR006268-2"/>
    </source>
</evidence>
<dbReference type="GO" id="GO:0016740">
    <property type="term" value="F:transferase activity"/>
    <property type="evidence" value="ECO:0007669"/>
    <property type="project" value="UniProtKB-UniRule"/>
</dbReference>
<keyword evidence="4 10" id="KW-0808">Transferase</keyword>
<dbReference type="EMBL" id="JAAIVB010000055">
    <property type="protein sequence ID" value="NEX62814.1"/>
    <property type="molecule type" value="Genomic_DNA"/>
</dbReference>
<dbReference type="PANTHER" id="PTHR30040:SF2">
    <property type="entry name" value="FAD:PROTEIN FMN TRANSFERASE"/>
    <property type="match status" value="1"/>
</dbReference>
<evidence type="ECO:0000256" key="10">
    <source>
        <dbReference type="PIRNR" id="PIRNR006268"/>
    </source>
</evidence>
<evidence type="ECO:0000256" key="2">
    <source>
        <dbReference type="ARBA" id="ARBA00016337"/>
    </source>
</evidence>
<evidence type="ECO:0000256" key="5">
    <source>
        <dbReference type="ARBA" id="ARBA00022723"/>
    </source>
</evidence>
<keyword evidence="13" id="KW-1185">Reference proteome</keyword>
<evidence type="ECO:0000256" key="9">
    <source>
        <dbReference type="ARBA" id="ARBA00048540"/>
    </source>
</evidence>
<feature type="binding site" evidence="11">
    <location>
        <position position="139"/>
    </location>
    <ligand>
        <name>Mg(2+)</name>
        <dbReference type="ChEBI" id="CHEBI:18420"/>
    </ligand>
</feature>
<dbReference type="AlphaFoldDB" id="A0A6B3SPQ7"/>
<gene>
    <name evidence="12" type="ORF">G3574_17150</name>
</gene>
<name>A0A6B3SPQ7_9BURK</name>
<dbReference type="Pfam" id="PF02424">
    <property type="entry name" value="ApbE"/>
    <property type="match status" value="1"/>
</dbReference>
<comment type="cofactor">
    <cofactor evidence="11">
        <name>Mg(2+)</name>
        <dbReference type="ChEBI" id="CHEBI:18420"/>
    </cofactor>
    <cofactor evidence="11">
        <name>Mn(2+)</name>
        <dbReference type="ChEBI" id="CHEBI:29035"/>
    </cofactor>
    <text evidence="11">Magnesium. Can also use manganese.</text>
</comment>
<dbReference type="GO" id="GO:0046872">
    <property type="term" value="F:metal ion binding"/>
    <property type="evidence" value="ECO:0007669"/>
    <property type="project" value="UniProtKB-UniRule"/>
</dbReference>
<keyword evidence="7 10" id="KW-0460">Magnesium</keyword>
<sequence length="284" mass="29492">MIRRAQPWLGTLVEITIPDGAADALDAVIAAAFGQVRLVHERMSFHDRESDVSRINRAPAGSSVPVDAHTLEVLRLADAIHHASGGVFDIACGMTLSRWGYLPAPDEPATGGASAGPALGLEDDGKVRKLREAWIDLGGIAKGYAVDLAAEALLAAGVSSACINAGGDLRVIGDTPFPVLVRSPQAPSRIARELMLADTSLASSGSYFSRKRHGDGWVSALIDGRSGAPLDGPVSASVLAPRCAVADALTKVLLATNDPAHPIFKSFQAEAILLGDSSAKHIQA</sequence>
<comment type="caution">
    <text evidence="12">The sequence shown here is derived from an EMBL/GenBank/DDBJ whole genome shotgun (WGS) entry which is preliminary data.</text>
</comment>
<dbReference type="SUPFAM" id="SSF143631">
    <property type="entry name" value="ApbE-like"/>
    <property type="match status" value="1"/>
</dbReference>
<keyword evidence="3 10" id="KW-0285">Flavoprotein</keyword>
<evidence type="ECO:0000256" key="6">
    <source>
        <dbReference type="ARBA" id="ARBA00022827"/>
    </source>
</evidence>
<comment type="catalytic activity">
    <reaction evidence="9 10">
        <text>L-threonyl-[protein] + FAD = FMN-L-threonyl-[protein] + AMP + H(+)</text>
        <dbReference type="Rhea" id="RHEA:36847"/>
        <dbReference type="Rhea" id="RHEA-COMP:11060"/>
        <dbReference type="Rhea" id="RHEA-COMP:11061"/>
        <dbReference type="ChEBI" id="CHEBI:15378"/>
        <dbReference type="ChEBI" id="CHEBI:30013"/>
        <dbReference type="ChEBI" id="CHEBI:57692"/>
        <dbReference type="ChEBI" id="CHEBI:74257"/>
        <dbReference type="ChEBI" id="CHEBI:456215"/>
        <dbReference type="EC" id="2.7.1.180"/>
    </reaction>
</comment>
<evidence type="ECO:0000313" key="13">
    <source>
        <dbReference type="Proteomes" id="UP000482155"/>
    </source>
</evidence>
<dbReference type="RefSeq" id="WP_163965764.1">
    <property type="nucleotide sequence ID" value="NZ_JAAIVB010000055.1"/>
</dbReference>
<evidence type="ECO:0000256" key="8">
    <source>
        <dbReference type="ARBA" id="ARBA00031306"/>
    </source>
</evidence>
<accession>A0A6B3SPQ7</accession>
<comment type="similarity">
    <text evidence="10">Belongs to the ApbE family.</text>
</comment>
<feature type="binding site" evidence="11">
    <location>
        <position position="247"/>
    </location>
    <ligand>
        <name>Mg(2+)</name>
        <dbReference type="ChEBI" id="CHEBI:18420"/>
    </ligand>
</feature>
<keyword evidence="5 10" id="KW-0479">Metal-binding</keyword>
<dbReference type="InterPro" id="IPR003374">
    <property type="entry name" value="ApbE-like_sf"/>
</dbReference>
<proteinExistence type="inferred from homology"/>
<dbReference type="InterPro" id="IPR024932">
    <property type="entry name" value="ApbE"/>
</dbReference>
<dbReference type="Gene3D" id="3.10.520.10">
    <property type="entry name" value="ApbE-like domains"/>
    <property type="match status" value="1"/>
</dbReference>
<organism evidence="12 13">
    <name type="scientific">Noviherbaspirillum galbum</name>
    <dbReference type="NCBI Taxonomy" id="2709383"/>
    <lineage>
        <taxon>Bacteria</taxon>
        <taxon>Pseudomonadati</taxon>
        <taxon>Pseudomonadota</taxon>
        <taxon>Betaproteobacteria</taxon>
        <taxon>Burkholderiales</taxon>
        <taxon>Oxalobacteraceae</taxon>
        <taxon>Noviherbaspirillum</taxon>
    </lineage>
</organism>
<evidence type="ECO:0000256" key="7">
    <source>
        <dbReference type="ARBA" id="ARBA00022842"/>
    </source>
</evidence>
<evidence type="ECO:0000313" key="12">
    <source>
        <dbReference type="EMBL" id="NEX62814.1"/>
    </source>
</evidence>
<reference evidence="12 13" key="1">
    <citation type="submission" date="2020-02" db="EMBL/GenBank/DDBJ databases">
        <authorList>
            <person name="Kim M.K."/>
        </authorList>
    </citation>
    <scope>NUCLEOTIDE SEQUENCE [LARGE SCALE GENOMIC DNA]</scope>
    <source>
        <strain evidence="12 13">17J57-3</strain>
    </source>
</reference>
<dbReference type="PANTHER" id="PTHR30040">
    <property type="entry name" value="THIAMINE BIOSYNTHESIS LIPOPROTEIN APBE"/>
    <property type="match status" value="1"/>
</dbReference>